<organism evidence="1 2">
    <name type="scientific">Nonomuraea fuscirosea</name>
    <dbReference type="NCBI Taxonomy" id="1291556"/>
    <lineage>
        <taxon>Bacteria</taxon>
        <taxon>Bacillati</taxon>
        <taxon>Actinomycetota</taxon>
        <taxon>Actinomycetes</taxon>
        <taxon>Streptosporangiales</taxon>
        <taxon>Streptosporangiaceae</taxon>
        <taxon>Nonomuraea</taxon>
    </lineage>
</organism>
<dbReference type="InterPro" id="IPR023393">
    <property type="entry name" value="START-like_dom_sf"/>
</dbReference>
<dbReference type="CDD" id="cd07812">
    <property type="entry name" value="SRPBCC"/>
    <property type="match status" value="1"/>
</dbReference>
<dbReference type="AlphaFoldDB" id="A0A2T0MQN0"/>
<name>A0A2T0MQN0_9ACTN</name>
<sequence>MNAFRRLLVPLLLLKAAALAAYLLLIRPRLLRWGATRGETTRPLPGDDIVPRPHVAATRAITIDAPPEAVWPWLAQMGGHPRAGWYAYDHITNDDHPSADQILPGLQRLHVGDLLPTPPVEGGYTVERIVPGRELVLAIRAFHVTVSWTIVLLGDEEHTRLLFRQRLHCRPGLPGLVYLLLSESADFLITRRQLTTIKTLAEKAAHKP</sequence>
<evidence type="ECO:0000313" key="2">
    <source>
        <dbReference type="Proteomes" id="UP000238312"/>
    </source>
</evidence>
<comment type="caution">
    <text evidence="1">The sequence shown here is derived from an EMBL/GenBank/DDBJ whole genome shotgun (WGS) entry which is preliminary data.</text>
</comment>
<dbReference type="RefSeq" id="WP_106247163.1">
    <property type="nucleotide sequence ID" value="NZ_PVNG01000017.1"/>
</dbReference>
<dbReference type="SUPFAM" id="SSF55961">
    <property type="entry name" value="Bet v1-like"/>
    <property type="match status" value="1"/>
</dbReference>
<proteinExistence type="predicted"/>
<dbReference type="Gene3D" id="3.30.530.20">
    <property type="match status" value="1"/>
</dbReference>
<gene>
    <name evidence="1" type="ORF">B0I32_117189</name>
</gene>
<dbReference type="EMBL" id="PVNG01000017">
    <property type="protein sequence ID" value="PRX60422.1"/>
    <property type="molecule type" value="Genomic_DNA"/>
</dbReference>
<reference evidence="1 2" key="1">
    <citation type="submission" date="2018-03" db="EMBL/GenBank/DDBJ databases">
        <title>Genomic Encyclopedia of Type Strains, Phase III (KMG-III): the genomes of soil and plant-associated and newly described type strains.</title>
        <authorList>
            <person name="Whitman W."/>
        </authorList>
    </citation>
    <scope>NUCLEOTIDE SEQUENCE [LARGE SCALE GENOMIC DNA]</scope>
    <source>
        <strain evidence="1 2">CGMCC 4.7104</strain>
    </source>
</reference>
<evidence type="ECO:0000313" key="1">
    <source>
        <dbReference type="EMBL" id="PRX60422.1"/>
    </source>
</evidence>
<evidence type="ECO:0008006" key="3">
    <source>
        <dbReference type="Google" id="ProtNLM"/>
    </source>
</evidence>
<dbReference type="Proteomes" id="UP000238312">
    <property type="component" value="Unassembled WGS sequence"/>
</dbReference>
<dbReference type="OrthoDB" id="3255669at2"/>
<accession>A0A2T0MQN0</accession>
<keyword evidence="2" id="KW-1185">Reference proteome</keyword>
<protein>
    <recommendedName>
        <fullName evidence="3">Polyketide cyclase/dehydrase/lipid transport protein</fullName>
    </recommendedName>
</protein>